<feature type="region of interest" description="Disordered" evidence="3">
    <location>
        <begin position="1"/>
        <end position="25"/>
    </location>
</feature>
<comment type="caution">
    <text evidence="4">The sequence shown here is derived from an EMBL/GenBank/DDBJ whole genome shotgun (WGS) entry which is preliminary data.</text>
</comment>
<evidence type="ECO:0000256" key="1">
    <source>
        <dbReference type="ARBA" id="ARBA00022737"/>
    </source>
</evidence>
<dbReference type="PANTHER" id="PTHR24189">
    <property type="entry name" value="MYOTROPHIN"/>
    <property type="match status" value="1"/>
</dbReference>
<dbReference type="InterPro" id="IPR036770">
    <property type="entry name" value="Ankyrin_rpt-contain_sf"/>
</dbReference>
<evidence type="ECO:0008006" key="6">
    <source>
        <dbReference type="Google" id="ProtNLM"/>
    </source>
</evidence>
<sequence>MSYQLTPDDLDNSRDDEPPAIRAAKNPNPAVLQALLAYYNEISHDAPTLQRHNLERYSPNASVSGAIWGIYETPLTAAIRANLPHNIQTLLNAGADPNGISAFELSDYAVRFIRGRDPKIDTSSFAYCPPRATVLASAQVKGITAQTAPLTAAEIEERRGGFPRFWTEPNVPAQRLRMNAALTALEVAAAMGDVSGLDALRAAGADESAWFTEEEEGEMVELSEEAGEAPSALSTSSPVHQALQAGQVDMLRHLLARCGYSPNYRPRAAPTVALPPASFGIARCDLGNPGVQQCLVELLAHPKLNLGLRTPVFGVHVLHFAAAKHDPDLLGWLAGHIPGGLKAAGTTALGHTLLHITCLPLTADQIAGRNPAVARSIHCARTLDTAWLPHRLPSPLHMRFVVPGQLGGDPRPMSESERRALRETVAVILEDGGVDVRAQDTDGNTALHYLAGTLNVDEEVVRMVRGMEVAERLWERVRNEAGFTPEELCGE</sequence>
<evidence type="ECO:0000256" key="2">
    <source>
        <dbReference type="ARBA" id="ARBA00023043"/>
    </source>
</evidence>
<dbReference type="Proteomes" id="UP000641853">
    <property type="component" value="Unassembled WGS sequence"/>
</dbReference>
<proteinExistence type="predicted"/>
<organism evidence="4 5">
    <name type="scientific">Aspergillus felis</name>
    <dbReference type="NCBI Taxonomy" id="1287682"/>
    <lineage>
        <taxon>Eukaryota</taxon>
        <taxon>Fungi</taxon>
        <taxon>Dikarya</taxon>
        <taxon>Ascomycota</taxon>
        <taxon>Pezizomycotina</taxon>
        <taxon>Eurotiomycetes</taxon>
        <taxon>Eurotiomycetidae</taxon>
        <taxon>Eurotiales</taxon>
        <taxon>Aspergillaceae</taxon>
        <taxon>Aspergillus</taxon>
        <taxon>Aspergillus subgen. Fumigati</taxon>
    </lineage>
</organism>
<dbReference type="EMBL" id="JACBAG010001922">
    <property type="protein sequence ID" value="KAF7175423.1"/>
    <property type="molecule type" value="Genomic_DNA"/>
</dbReference>
<keyword evidence="5" id="KW-1185">Reference proteome</keyword>
<keyword evidence="2" id="KW-0040">ANK repeat</keyword>
<name>A0A8H6V1R7_9EURO</name>
<reference evidence="4" key="1">
    <citation type="submission" date="2020-06" db="EMBL/GenBank/DDBJ databases">
        <title>Draft genome sequences of strains closely related to Aspergillus parafelis and Aspergillus hiratsukae.</title>
        <authorList>
            <person name="Dos Santos R.A.C."/>
            <person name="Rivero-Menendez O."/>
            <person name="Steenwyk J.L."/>
            <person name="Mead M.E."/>
            <person name="Goldman G.H."/>
            <person name="Alastruey-Izquierdo A."/>
            <person name="Rokas A."/>
        </authorList>
    </citation>
    <scope>NUCLEOTIDE SEQUENCE</scope>
    <source>
        <strain evidence="4">CNM-CM7691</strain>
    </source>
</reference>
<accession>A0A8H6V1R7</accession>
<evidence type="ECO:0000256" key="3">
    <source>
        <dbReference type="SAM" id="MobiDB-lite"/>
    </source>
</evidence>
<protein>
    <recommendedName>
        <fullName evidence="6">Ankyrin repeat protein</fullName>
    </recommendedName>
</protein>
<evidence type="ECO:0000313" key="4">
    <source>
        <dbReference type="EMBL" id="KAF7175423.1"/>
    </source>
</evidence>
<dbReference type="AlphaFoldDB" id="A0A8H6V1R7"/>
<dbReference type="Gene3D" id="1.25.40.20">
    <property type="entry name" value="Ankyrin repeat-containing domain"/>
    <property type="match status" value="2"/>
</dbReference>
<dbReference type="SUPFAM" id="SSF48403">
    <property type="entry name" value="Ankyrin repeat"/>
    <property type="match status" value="1"/>
</dbReference>
<keyword evidence="1" id="KW-0677">Repeat</keyword>
<gene>
    <name evidence="4" type="ORF">CNMCM7691_008524</name>
</gene>
<dbReference type="SMART" id="SM00248">
    <property type="entry name" value="ANK"/>
    <property type="match status" value="6"/>
</dbReference>
<dbReference type="InterPro" id="IPR002110">
    <property type="entry name" value="Ankyrin_rpt"/>
</dbReference>
<dbReference type="InterPro" id="IPR050745">
    <property type="entry name" value="Multifunctional_regulatory"/>
</dbReference>
<dbReference type="PANTHER" id="PTHR24189:SF50">
    <property type="entry name" value="ANKYRIN REPEAT AND SOCS BOX PROTEIN 2"/>
    <property type="match status" value="1"/>
</dbReference>
<evidence type="ECO:0000313" key="5">
    <source>
        <dbReference type="Proteomes" id="UP000641853"/>
    </source>
</evidence>